<gene>
    <name evidence="4" type="ORF">RBSH_02750</name>
</gene>
<comment type="similarity">
    <text evidence="1">Belongs to the sulfatase family.</text>
</comment>
<sequence>MRVRVLHLACVIAAIIAIPGVAVAQSSADSSPTLDRTRLPIAEPIVKPITELDVRNTQPPPRFQVTAPQGAPNVVIVLIDDLGFGATSTFGGPIPTPTLDRLAKSGLRYNNFHTTALCSPTRVALKCGRNHHTANAGSIMETATAYPGNTGAIPNRVAPLAEMLRLNGYSTGAFGKWHETAAWETSVSGPFDRWPTHQGFDKFYGFIGGETDQWSPLIFDGVIRIDPPLKEGYHFTEDMTDQAINWIKAQQSLTPDKPFFTYFATGATHAPHHVPKEWIEKFHGQFDAGWDNVRQESYERQKQSGIIPDSTQLPPRPEDIKAWDSLSDNERKLFARQAETFAGFVGHTDHHIGRLIDAIESIGEMDNTLIFFIAGDNGTSAEGGMVGMFNEMTYFNGVQEKVEDLIPLMDKWGSPETFPHMAAGWAVAFDSPFTWTKQVASDFGGTRNGMVVHWPEGIRESGGMRKQFGHVIDIAPTVLEATSLPEPEVVNGTPQTPIEGTSLLYTFNEPDALEQHTTQYFEIFGNRAIYRDGWFARTIHRAPWETGKQKPLTQDVWDLYNVREDFSLAVNLASERPEKLKELKALFMTEAAKYNVLPIDDRVLERINPATAGRPDLMGDRTTLTLYEGMNGMMENTFINVKNRSITITAEIEIPDGGASGALLVQGGRYGGWSLHLRDGKPAYEYNWLGLERFVVESPKAVSAGKSTVTLDFKYDGGGMGKGGAATLSVDGDQVAEGRIDKTQGFIFSADETADVGLDNQTPVALGIGYGPKETKFTGKIHEIVVEVK</sequence>
<evidence type="ECO:0000259" key="3">
    <source>
        <dbReference type="Pfam" id="PF00884"/>
    </source>
</evidence>
<dbReference type="InterPro" id="IPR050738">
    <property type="entry name" value="Sulfatase"/>
</dbReference>
<protein>
    <submittedName>
        <fullName evidence="4">Sulfatase atsD</fullName>
    </submittedName>
</protein>
<dbReference type="EMBL" id="AMCW01000076">
    <property type="protein sequence ID" value="EKK01904.1"/>
    <property type="molecule type" value="Genomic_DNA"/>
</dbReference>
<dbReference type="SUPFAM" id="SSF53649">
    <property type="entry name" value="Alkaline phosphatase-like"/>
    <property type="match status" value="1"/>
</dbReference>
<feature type="chain" id="PRO_5003886074" evidence="2">
    <location>
        <begin position="25"/>
        <end position="789"/>
    </location>
</feature>
<proteinExistence type="inferred from homology"/>
<dbReference type="Proteomes" id="UP000007993">
    <property type="component" value="Unassembled WGS sequence"/>
</dbReference>
<comment type="caution">
    <text evidence="4">The sequence shown here is derived from an EMBL/GenBank/DDBJ whole genome shotgun (WGS) entry which is preliminary data.</text>
</comment>
<dbReference type="CDD" id="cd16025">
    <property type="entry name" value="PAS_like"/>
    <property type="match status" value="1"/>
</dbReference>
<dbReference type="InterPro" id="IPR017850">
    <property type="entry name" value="Alkaline_phosphatase_core_sf"/>
</dbReference>
<dbReference type="Pfam" id="PF00884">
    <property type="entry name" value="Sulfatase"/>
    <property type="match status" value="1"/>
</dbReference>
<feature type="signal peptide" evidence="2">
    <location>
        <begin position="1"/>
        <end position="24"/>
    </location>
</feature>
<dbReference type="AlphaFoldDB" id="K5DGE7"/>
<name>K5DGE7_RHOBT</name>
<dbReference type="RefSeq" id="WP_007332466.1">
    <property type="nucleotide sequence ID" value="NZ_AMCW01000076.1"/>
</dbReference>
<dbReference type="Gene3D" id="3.30.1120.10">
    <property type="match status" value="1"/>
</dbReference>
<dbReference type="PANTHER" id="PTHR42693:SF43">
    <property type="entry name" value="BLL2667 PROTEIN"/>
    <property type="match status" value="1"/>
</dbReference>
<evidence type="ECO:0000256" key="1">
    <source>
        <dbReference type="ARBA" id="ARBA00008779"/>
    </source>
</evidence>
<reference evidence="4 5" key="1">
    <citation type="journal article" date="2013" name="Mar. Genomics">
        <title>Expression of sulfatases in Rhodopirellula baltica and the diversity of sulfatases in the genus Rhodopirellula.</title>
        <authorList>
            <person name="Wegner C.E."/>
            <person name="Richter-Heitmann T."/>
            <person name="Klindworth A."/>
            <person name="Klockow C."/>
            <person name="Richter M."/>
            <person name="Achstetter T."/>
            <person name="Glockner F.O."/>
            <person name="Harder J."/>
        </authorList>
    </citation>
    <scope>NUCLEOTIDE SEQUENCE [LARGE SCALE GENOMIC DNA]</scope>
    <source>
        <strain evidence="4 5">SH28</strain>
    </source>
</reference>
<dbReference type="PATRIC" id="fig|993517.3.peg.2970"/>
<evidence type="ECO:0000256" key="2">
    <source>
        <dbReference type="SAM" id="SignalP"/>
    </source>
</evidence>
<dbReference type="PANTHER" id="PTHR42693">
    <property type="entry name" value="ARYLSULFATASE FAMILY MEMBER"/>
    <property type="match status" value="1"/>
</dbReference>
<evidence type="ECO:0000313" key="5">
    <source>
        <dbReference type="Proteomes" id="UP000007993"/>
    </source>
</evidence>
<keyword evidence="2" id="KW-0732">Signal</keyword>
<organism evidence="4 5">
    <name type="scientific">Rhodopirellula baltica SH28</name>
    <dbReference type="NCBI Taxonomy" id="993517"/>
    <lineage>
        <taxon>Bacteria</taxon>
        <taxon>Pseudomonadati</taxon>
        <taxon>Planctomycetota</taxon>
        <taxon>Planctomycetia</taxon>
        <taxon>Pirellulales</taxon>
        <taxon>Pirellulaceae</taxon>
        <taxon>Rhodopirellula</taxon>
    </lineage>
</organism>
<evidence type="ECO:0000313" key="4">
    <source>
        <dbReference type="EMBL" id="EKK01904.1"/>
    </source>
</evidence>
<dbReference type="InterPro" id="IPR000917">
    <property type="entry name" value="Sulfatase_N"/>
</dbReference>
<accession>K5DGE7</accession>
<dbReference type="Gene3D" id="3.40.720.10">
    <property type="entry name" value="Alkaline Phosphatase, subunit A"/>
    <property type="match status" value="1"/>
</dbReference>
<feature type="domain" description="Sulfatase N-terminal" evidence="3">
    <location>
        <begin position="72"/>
        <end position="482"/>
    </location>
</feature>